<proteinExistence type="predicted"/>
<evidence type="ECO:0000256" key="2">
    <source>
        <dbReference type="ARBA" id="ARBA00022692"/>
    </source>
</evidence>
<dbReference type="AlphaFoldDB" id="A0AAD5TLH3"/>
<dbReference type="InterPro" id="IPR033118">
    <property type="entry name" value="EXPERA"/>
</dbReference>
<protein>
    <recommendedName>
        <fullName evidence="7">EXPERA domain-containing protein</fullName>
    </recommendedName>
</protein>
<dbReference type="Proteomes" id="UP001212152">
    <property type="component" value="Unassembled WGS sequence"/>
</dbReference>
<evidence type="ECO:0000256" key="4">
    <source>
        <dbReference type="ARBA" id="ARBA00023136"/>
    </source>
</evidence>
<evidence type="ECO:0000256" key="6">
    <source>
        <dbReference type="SAM" id="Phobius"/>
    </source>
</evidence>
<organism evidence="8 9">
    <name type="scientific">Geranomyces variabilis</name>
    <dbReference type="NCBI Taxonomy" id="109894"/>
    <lineage>
        <taxon>Eukaryota</taxon>
        <taxon>Fungi</taxon>
        <taxon>Fungi incertae sedis</taxon>
        <taxon>Chytridiomycota</taxon>
        <taxon>Chytridiomycota incertae sedis</taxon>
        <taxon>Chytridiomycetes</taxon>
        <taxon>Spizellomycetales</taxon>
        <taxon>Powellomycetaceae</taxon>
        <taxon>Geranomyces</taxon>
    </lineage>
</organism>
<feature type="transmembrane region" description="Helical" evidence="6">
    <location>
        <begin position="142"/>
        <end position="160"/>
    </location>
</feature>
<dbReference type="GO" id="GO:0016020">
    <property type="term" value="C:membrane"/>
    <property type="evidence" value="ECO:0007669"/>
    <property type="project" value="UniProtKB-SubCell"/>
</dbReference>
<feature type="transmembrane region" description="Helical" evidence="6">
    <location>
        <begin position="77"/>
        <end position="98"/>
    </location>
</feature>
<keyword evidence="2 5" id="KW-0812">Transmembrane</keyword>
<evidence type="ECO:0000259" key="7">
    <source>
        <dbReference type="PROSITE" id="PS51751"/>
    </source>
</evidence>
<evidence type="ECO:0000313" key="8">
    <source>
        <dbReference type="EMBL" id="KAJ3180063.1"/>
    </source>
</evidence>
<evidence type="ECO:0000256" key="3">
    <source>
        <dbReference type="ARBA" id="ARBA00022989"/>
    </source>
</evidence>
<dbReference type="PROSITE" id="PS51751">
    <property type="entry name" value="EXPERA"/>
    <property type="match status" value="1"/>
</dbReference>
<evidence type="ECO:0000256" key="5">
    <source>
        <dbReference type="PROSITE-ProRule" id="PRU01087"/>
    </source>
</evidence>
<dbReference type="Pfam" id="PF05241">
    <property type="entry name" value="EBP"/>
    <property type="match status" value="1"/>
</dbReference>
<gene>
    <name evidence="8" type="ORF">HDU87_002287</name>
</gene>
<feature type="domain" description="EXPERA" evidence="7">
    <location>
        <begin position="1"/>
        <end position="159"/>
    </location>
</feature>
<evidence type="ECO:0000256" key="1">
    <source>
        <dbReference type="ARBA" id="ARBA00004141"/>
    </source>
</evidence>
<name>A0AAD5TLH3_9FUNG</name>
<keyword evidence="4 5" id="KW-0472">Membrane</keyword>
<accession>A0AAD5TLH3</accession>
<evidence type="ECO:0000313" key="9">
    <source>
        <dbReference type="Proteomes" id="UP001212152"/>
    </source>
</evidence>
<sequence length="177" mass="19348">MSLAQTLFYATHVPSTLLLSLQNFIPATFIPTPLKTLLAAWVRLSADPILAPLIYTDAGTTTPDGKHILLQHTPQRAWVSAILFAECTAGVLGLLWILRKGVDNPRTFPAQIAHAAHTATTTGILLADLYATQLARTAQQNAILLCAYAPYFLVPLWILWRRMTTTTTAKVSKAKKA</sequence>
<keyword evidence="3 5" id="KW-1133">Transmembrane helix</keyword>
<comment type="caution">
    <text evidence="8">The sequence shown here is derived from an EMBL/GenBank/DDBJ whole genome shotgun (WGS) entry which is preliminary data.</text>
</comment>
<reference evidence="8" key="1">
    <citation type="submission" date="2020-05" db="EMBL/GenBank/DDBJ databases">
        <title>Phylogenomic resolution of chytrid fungi.</title>
        <authorList>
            <person name="Stajich J.E."/>
            <person name="Amses K."/>
            <person name="Simmons R."/>
            <person name="Seto K."/>
            <person name="Myers J."/>
            <person name="Bonds A."/>
            <person name="Quandt C.A."/>
            <person name="Barry K."/>
            <person name="Liu P."/>
            <person name="Grigoriev I."/>
            <person name="Longcore J.E."/>
            <person name="James T.Y."/>
        </authorList>
    </citation>
    <scope>NUCLEOTIDE SEQUENCE</scope>
    <source>
        <strain evidence="8">JEL0379</strain>
    </source>
</reference>
<comment type="subcellular location">
    <subcellularLocation>
        <location evidence="1">Membrane</location>
        <topology evidence="1">Multi-pass membrane protein</topology>
    </subcellularLocation>
</comment>
<keyword evidence="9" id="KW-1185">Reference proteome</keyword>
<dbReference type="EMBL" id="JADGJQ010000018">
    <property type="protein sequence ID" value="KAJ3180063.1"/>
    <property type="molecule type" value="Genomic_DNA"/>
</dbReference>